<evidence type="ECO:0000313" key="1">
    <source>
        <dbReference type="EMBL" id="PSH62653.1"/>
    </source>
</evidence>
<accession>A0A2P7B858</accession>
<gene>
    <name evidence="1" type="ORF">CU102_25155</name>
</gene>
<sequence>MQEEDGFLNVGSIHIDVDNEVIRASGYAVWTIVLNEADLGELRQAFEKEPATDAYSICRRIMRRAPATL</sequence>
<dbReference type="AlphaFoldDB" id="A0A2P7B858"/>
<name>A0A2P7B858_9HYPH</name>
<keyword evidence="2" id="KW-1185">Reference proteome</keyword>
<comment type="caution">
    <text evidence="1">The sequence shown here is derived from an EMBL/GenBank/DDBJ whole genome shotgun (WGS) entry which is preliminary data.</text>
</comment>
<dbReference type="Proteomes" id="UP000241444">
    <property type="component" value="Unassembled WGS sequence"/>
</dbReference>
<reference evidence="2" key="1">
    <citation type="submission" date="2017-11" db="EMBL/GenBank/DDBJ databases">
        <authorList>
            <person name="Kuznetsova I."/>
            <person name="Sazanova A."/>
            <person name="Chirak E."/>
            <person name="Safronova V."/>
            <person name="Willems A."/>
        </authorList>
    </citation>
    <scope>NUCLEOTIDE SEQUENCE [LARGE SCALE GENOMIC DNA]</scope>
    <source>
        <strain evidence="2">STM 196</strain>
    </source>
</reference>
<dbReference type="RefSeq" id="WP_106713813.1">
    <property type="nucleotide sequence ID" value="NZ_PGGO01000028.1"/>
</dbReference>
<organism evidence="1 2">
    <name type="scientific">Phyllobacterium brassicacearum</name>
    <dbReference type="NCBI Taxonomy" id="314235"/>
    <lineage>
        <taxon>Bacteria</taxon>
        <taxon>Pseudomonadati</taxon>
        <taxon>Pseudomonadota</taxon>
        <taxon>Alphaproteobacteria</taxon>
        <taxon>Hyphomicrobiales</taxon>
        <taxon>Phyllobacteriaceae</taxon>
        <taxon>Phyllobacterium</taxon>
    </lineage>
</organism>
<protein>
    <submittedName>
        <fullName evidence="1">Uncharacterized protein</fullName>
    </submittedName>
</protein>
<evidence type="ECO:0000313" key="2">
    <source>
        <dbReference type="Proteomes" id="UP000241444"/>
    </source>
</evidence>
<proteinExistence type="predicted"/>
<dbReference type="EMBL" id="PGGO01000028">
    <property type="protein sequence ID" value="PSH62653.1"/>
    <property type="molecule type" value="Genomic_DNA"/>
</dbReference>